<evidence type="ECO:0000313" key="5">
    <source>
        <dbReference type="Proteomes" id="UP001190700"/>
    </source>
</evidence>
<sequence length="700" mass="80581">VYTFLEEGQLIDDSANEILVHLMTWNSQLQGWNVLKLSWHRVRHGDFVVDYELTSMRVLYWSVDTPEDAAQLLLNVSWVVFTIGIFLHEMRKLDPSTLRRRYGRYSRYIVNLGCHWSELDKLLATLSATLQLVVVVIFCIYNYLMLYAVDVDADYDVYHNLYAPANFFFSPRNSPDAQESGALSVEGGQGDTQMWALPADNTGLEQYNRKMELILMAGSLYYYTFGLHCVWVGIMIPQMWHLLRRQRQVAVLINAIIGSLFKLLQLLPFYVFLFVFSILYNVMLGSKVEEFSTLLGSINKLSMFAYIKESHFIKRQVLGMWEEDMWEYAAVSIVTTTFTTTFFFVLTQMLFVLVYEALLESWARLMLETNGALPNTVVQDICHVLYTYMQCSMHKRPTPGRLLEAVNNFKVPRKDKFRVTINNLPSNQQPAVERDSMVHVCSATLTERQLAEVFIMRLKDKDKMANMFSKRFNFTNTTEMRAAFSAQRSLRRSVLEINGPQSNAVTPGEVAVEHMSPEMVFARCVAATNDTNANKQKVAKVSMLRSQRQERSHHIDREEVSTHREDHDRAFNARQRKRARLRRRNKALQALASQLEEGAQRLQQRLGQCTNSVGNLHDSTMFYEEMRRMCEWPLEQEWSHSCTLQETPAHSPADSSATSLHGLQEQAEQSIASEIQEELAQMGQLEAVGSHVLQIGPDSK</sequence>
<evidence type="ECO:0000256" key="1">
    <source>
        <dbReference type="SAM" id="Coils"/>
    </source>
</evidence>
<reference evidence="4 5" key="1">
    <citation type="journal article" date="2015" name="Genome Biol. Evol.">
        <title>Comparative Genomics of a Bacterivorous Green Alga Reveals Evolutionary Causalities and Consequences of Phago-Mixotrophic Mode of Nutrition.</title>
        <authorList>
            <person name="Burns J.A."/>
            <person name="Paasch A."/>
            <person name="Narechania A."/>
            <person name="Kim E."/>
        </authorList>
    </citation>
    <scope>NUCLEOTIDE SEQUENCE [LARGE SCALE GENOMIC DNA]</scope>
    <source>
        <strain evidence="4 5">PLY_AMNH</strain>
    </source>
</reference>
<feature type="region of interest" description="Disordered" evidence="2">
    <location>
        <begin position="644"/>
        <end position="670"/>
    </location>
</feature>
<evidence type="ECO:0000256" key="3">
    <source>
        <dbReference type="SAM" id="Phobius"/>
    </source>
</evidence>
<feature type="region of interest" description="Disordered" evidence="2">
    <location>
        <begin position="543"/>
        <end position="567"/>
    </location>
</feature>
<feature type="transmembrane region" description="Helical" evidence="3">
    <location>
        <begin position="249"/>
        <end position="279"/>
    </location>
</feature>
<feature type="compositionally biased region" description="Basic and acidic residues" evidence="2">
    <location>
        <begin position="547"/>
        <end position="567"/>
    </location>
</feature>
<dbReference type="Proteomes" id="UP001190700">
    <property type="component" value="Unassembled WGS sequence"/>
</dbReference>
<keyword evidence="3" id="KW-0812">Transmembrane</keyword>
<gene>
    <name evidence="4" type="ORF">CYMTET_23106</name>
</gene>
<feature type="transmembrane region" description="Helical" evidence="3">
    <location>
        <begin position="328"/>
        <end position="355"/>
    </location>
</feature>
<name>A0AAE0FYV2_9CHLO</name>
<comment type="caution">
    <text evidence="4">The sequence shown here is derived from an EMBL/GenBank/DDBJ whole genome shotgun (WGS) entry which is preliminary data.</text>
</comment>
<feature type="transmembrane region" description="Helical" evidence="3">
    <location>
        <begin position="122"/>
        <end position="144"/>
    </location>
</feature>
<keyword evidence="3" id="KW-0472">Membrane</keyword>
<feature type="non-terminal residue" evidence="4">
    <location>
        <position position="1"/>
    </location>
</feature>
<evidence type="ECO:0000313" key="4">
    <source>
        <dbReference type="EMBL" id="KAK3268389.1"/>
    </source>
</evidence>
<dbReference type="AlphaFoldDB" id="A0AAE0FYV2"/>
<accession>A0AAE0FYV2</accession>
<proteinExistence type="predicted"/>
<keyword evidence="3" id="KW-1133">Transmembrane helix</keyword>
<dbReference type="EMBL" id="LGRX02011859">
    <property type="protein sequence ID" value="KAK3268389.1"/>
    <property type="molecule type" value="Genomic_DNA"/>
</dbReference>
<feature type="coiled-coil region" evidence="1">
    <location>
        <begin position="578"/>
        <end position="605"/>
    </location>
</feature>
<organism evidence="4 5">
    <name type="scientific">Cymbomonas tetramitiformis</name>
    <dbReference type="NCBI Taxonomy" id="36881"/>
    <lineage>
        <taxon>Eukaryota</taxon>
        <taxon>Viridiplantae</taxon>
        <taxon>Chlorophyta</taxon>
        <taxon>Pyramimonadophyceae</taxon>
        <taxon>Pyramimonadales</taxon>
        <taxon>Pyramimonadaceae</taxon>
        <taxon>Cymbomonas</taxon>
    </lineage>
</organism>
<keyword evidence="5" id="KW-1185">Reference proteome</keyword>
<keyword evidence="1" id="KW-0175">Coiled coil</keyword>
<feature type="transmembrane region" description="Helical" evidence="3">
    <location>
        <begin position="220"/>
        <end position="237"/>
    </location>
</feature>
<evidence type="ECO:0000256" key="2">
    <source>
        <dbReference type="SAM" id="MobiDB-lite"/>
    </source>
</evidence>
<protein>
    <submittedName>
        <fullName evidence="4">Uncharacterized protein</fullName>
    </submittedName>
</protein>